<evidence type="ECO:0000256" key="1">
    <source>
        <dbReference type="ARBA" id="ARBA00004141"/>
    </source>
</evidence>
<keyword evidence="11" id="KW-1185">Reference proteome</keyword>
<evidence type="ECO:0000259" key="9">
    <source>
        <dbReference type="Pfam" id="PF26037"/>
    </source>
</evidence>
<name>A0A8J9ZB62_BRALA</name>
<feature type="transmembrane region" description="Helical" evidence="7">
    <location>
        <begin position="439"/>
        <end position="457"/>
    </location>
</feature>
<feature type="domain" description="Dendritic cell-specific transmembrane protein-like" evidence="8">
    <location>
        <begin position="470"/>
        <end position="660"/>
    </location>
</feature>
<dbReference type="InterPro" id="IPR012858">
    <property type="entry name" value="DC_STAMP-like"/>
</dbReference>
<dbReference type="GO" id="GO:0016020">
    <property type="term" value="C:membrane"/>
    <property type="evidence" value="ECO:0007669"/>
    <property type="project" value="UniProtKB-SubCell"/>
</dbReference>
<dbReference type="EMBL" id="OV696704">
    <property type="protein sequence ID" value="CAH1251298.1"/>
    <property type="molecule type" value="Genomic_DNA"/>
</dbReference>
<keyword evidence="2 7" id="KW-0812">Transmembrane</keyword>
<evidence type="ECO:0000256" key="6">
    <source>
        <dbReference type="SAM" id="MobiDB-lite"/>
    </source>
</evidence>
<gene>
    <name evidence="10" type="primary">DCST2</name>
    <name evidence="10" type="ORF">BLAG_LOCUS11735</name>
</gene>
<comment type="subcellular location">
    <subcellularLocation>
        <location evidence="1">Membrane</location>
        <topology evidence="1">Multi-pass membrane protein</topology>
    </subcellularLocation>
</comment>
<keyword evidence="3 7" id="KW-1133">Transmembrane helix</keyword>
<evidence type="ECO:0000259" key="8">
    <source>
        <dbReference type="Pfam" id="PF07782"/>
    </source>
</evidence>
<dbReference type="PANTHER" id="PTHR21041:SF9">
    <property type="entry name" value="DENDRITIC CELL-SPECIFIC TRANSMEMBRANE PROTEIN-LIKE DOMAIN-CONTAINING PROTEIN"/>
    <property type="match status" value="1"/>
</dbReference>
<dbReference type="Pfam" id="PF26037">
    <property type="entry name" value="zf-RING_DCST1_C"/>
    <property type="match status" value="1"/>
</dbReference>
<feature type="transmembrane region" description="Helical" evidence="7">
    <location>
        <begin position="615"/>
        <end position="632"/>
    </location>
</feature>
<proteinExistence type="predicted"/>
<dbReference type="Proteomes" id="UP000838412">
    <property type="component" value="Chromosome 19"/>
</dbReference>
<dbReference type="Pfam" id="PF07782">
    <property type="entry name" value="DC_STAMP"/>
    <property type="match status" value="1"/>
</dbReference>
<feature type="transmembrane region" description="Helical" evidence="7">
    <location>
        <begin position="174"/>
        <end position="192"/>
    </location>
</feature>
<feature type="coiled-coil region" evidence="5">
    <location>
        <begin position="267"/>
        <end position="294"/>
    </location>
</feature>
<feature type="transmembrane region" description="Helical" evidence="7">
    <location>
        <begin position="525"/>
        <end position="548"/>
    </location>
</feature>
<feature type="transmembrane region" description="Helical" evidence="7">
    <location>
        <begin position="144"/>
        <end position="162"/>
    </location>
</feature>
<dbReference type="AlphaFoldDB" id="A0A8J9ZB62"/>
<evidence type="ECO:0000313" key="10">
    <source>
        <dbReference type="EMBL" id="CAH1251298.1"/>
    </source>
</evidence>
<feature type="domain" description="E3 ubiquitin-protein ligase DCST1-like C-terminal" evidence="9">
    <location>
        <begin position="731"/>
        <end position="778"/>
    </location>
</feature>
<keyword evidence="5" id="KW-0175">Coiled coil</keyword>
<feature type="region of interest" description="Disordered" evidence="6">
    <location>
        <begin position="787"/>
        <end position="810"/>
    </location>
</feature>
<dbReference type="InterPro" id="IPR058842">
    <property type="entry name" value="DCST1_C"/>
</dbReference>
<evidence type="ECO:0000256" key="5">
    <source>
        <dbReference type="SAM" id="Coils"/>
    </source>
</evidence>
<keyword evidence="4 7" id="KW-0472">Membrane</keyword>
<organism evidence="10 11">
    <name type="scientific">Branchiostoma lanceolatum</name>
    <name type="common">Common lancelet</name>
    <name type="synonym">Amphioxus lanceolatum</name>
    <dbReference type="NCBI Taxonomy" id="7740"/>
    <lineage>
        <taxon>Eukaryota</taxon>
        <taxon>Metazoa</taxon>
        <taxon>Chordata</taxon>
        <taxon>Cephalochordata</taxon>
        <taxon>Leptocardii</taxon>
        <taxon>Amphioxiformes</taxon>
        <taxon>Branchiostomatidae</taxon>
        <taxon>Branchiostoma</taxon>
    </lineage>
</organism>
<feature type="region of interest" description="Disordered" evidence="6">
    <location>
        <begin position="829"/>
        <end position="884"/>
    </location>
</feature>
<protein>
    <submittedName>
        <fullName evidence="10">DCST2 protein</fullName>
    </submittedName>
</protein>
<sequence length="945" mass="107640">MSAVLKTLGKCCFKCFGKCCKKCCKKLCKKCAKKCAKQCAKCCKKRCKKCCKDRLKKMAKNKAQKMMEEHGEQVKASAGIERAKELAKQYHPHGKWDERCSCTICIKCVEKLCCCCCSSEVKESSNPIRRCCIAGTRENSIAKIFFGFLSGLLLTVILYYLMIHHMNYSKKSADTAGCILGVILSVGMAVSAKFRCTILLMLPNFFSSRGRSVAMAYAMVLVMSGPYGNLQHNIEVGSRSMSCGSELAANQSEALADLIMSPVAHVIDAVENVINQLKEAAEKAKKAFIAVRNAMLAVGNAIKKAAEWLGNLGNVCNEKLGGPGEMCRKGILKAYNNCRSKGLGGLCEIVNVGKLCDIADIASGALFCHIPDKIGKMAKMLIVAPAVKVMQNLEREFYFDVDIYHNYTLTKDFSKSGKEIREEILNEIKGRTETFRKCIGAVSNIMVITFLVLYLKAASYRRKFMTKDRFDNLYITEEFKAMDKKRNDMWKETVLPLDMRDYYNYIHPAGFRMAKAEKSKLGRGMIFWLINVIYGGFIMGMDWAQWWLLFMVALNADMKIDANPPYRIGMQVNGDGMLADMFRVLITSFDPLAEEDFTFDTSKCLPNPRFPDLSIYRKIGFIYGACLFTVFFEAYGLRLRRATCASYFPERERERIVWLYNHMLKRRGGLVATLRKWVLRKGIEKMAEEADQEVSFEPDREAYDSNVLDRCASSFPCVERLLKMCGWKGKKYCISCAKPGKHEDKQKFKHCENAGCKGIFCLDCWIQINNTCTLCMRPVDYSDAAYVSEERDSSDEEERRHLRRAKKRRGSDMELRLRRLKKEVKKQEKDEAKKLKKLHEEQLLTSSSEDSDDESDENDTDTDLDLNYQYNSADSESDSGEYDATRVRSNIELVTYEDVTCAVEHNQDDWNYIGQDQAYPYGYDEQGYAPPYGYDDLTDIRIDRQ</sequence>
<evidence type="ECO:0000256" key="2">
    <source>
        <dbReference type="ARBA" id="ARBA00022692"/>
    </source>
</evidence>
<evidence type="ECO:0000313" key="11">
    <source>
        <dbReference type="Proteomes" id="UP000838412"/>
    </source>
</evidence>
<evidence type="ECO:0000256" key="3">
    <source>
        <dbReference type="ARBA" id="ARBA00022989"/>
    </source>
</evidence>
<accession>A0A8J9ZB62</accession>
<dbReference type="OrthoDB" id="6598372at2759"/>
<dbReference type="InterPro" id="IPR051856">
    <property type="entry name" value="CSR-E3_Ligase_Protein"/>
</dbReference>
<evidence type="ECO:0000256" key="4">
    <source>
        <dbReference type="ARBA" id="ARBA00023136"/>
    </source>
</evidence>
<feature type="compositionally biased region" description="Basic and acidic residues" evidence="6">
    <location>
        <begin position="829"/>
        <end position="842"/>
    </location>
</feature>
<reference evidence="10" key="1">
    <citation type="submission" date="2022-01" db="EMBL/GenBank/DDBJ databases">
        <authorList>
            <person name="Braso-Vives M."/>
        </authorList>
    </citation>
    <scope>NUCLEOTIDE SEQUENCE</scope>
</reference>
<dbReference type="PANTHER" id="PTHR21041">
    <property type="entry name" value="DENDRITIC CELL-SPECIFIC TRANSMEMBRANE PROTEIN"/>
    <property type="match status" value="1"/>
</dbReference>
<evidence type="ECO:0000256" key="7">
    <source>
        <dbReference type="SAM" id="Phobius"/>
    </source>
</evidence>
<dbReference type="Pfam" id="PF26039">
    <property type="entry name" value="Dcst2"/>
    <property type="match status" value="1"/>
</dbReference>
<feature type="compositionally biased region" description="Acidic residues" evidence="6">
    <location>
        <begin position="849"/>
        <end position="864"/>
    </location>
</feature>